<gene>
    <name evidence="5" type="ORF">RDB_LOCUS147538</name>
</gene>
<dbReference type="Pfam" id="PF24883">
    <property type="entry name" value="NPHP3_N"/>
    <property type="match status" value="1"/>
</dbReference>
<comment type="caution">
    <text evidence="5">The sequence shown here is derived from an EMBL/GenBank/DDBJ whole genome shotgun (WGS) entry which is preliminary data.</text>
</comment>
<dbReference type="SUPFAM" id="SSF52540">
    <property type="entry name" value="P-loop containing nucleoside triphosphate hydrolases"/>
    <property type="match status" value="1"/>
</dbReference>
<accession>A0A8H3GIV9</accession>
<feature type="compositionally biased region" description="Polar residues" evidence="3">
    <location>
        <begin position="31"/>
        <end position="43"/>
    </location>
</feature>
<keyword evidence="1" id="KW-0677">Repeat</keyword>
<dbReference type="InterPro" id="IPR007111">
    <property type="entry name" value="NACHT_NTPase"/>
</dbReference>
<dbReference type="InterPro" id="IPR027417">
    <property type="entry name" value="P-loop_NTPase"/>
</dbReference>
<dbReference type="Proteomes" id="UP000663846">
    <property type="component" value="Unassembled WGS sequence"/>
</dbReference>
<evidence type="ECO:0000256" key="1">
    <source>
        <dbReference type="ARBA" id="ARBA00022737"/>
    </source>
</evidence>
<dbReference type="PANTHER" id="PTHR10039:SF17">
    <property type="entry name" value="FUNGAL STAND N-TERMINAL GOODBYE DOMAIN-CONTAINING PROTEIN-RELATED"/>
    <property type="match status" value="1"/>
</dbReference>
<organism evidence="5 6">
    <name type="scientific">Rhizoctonia solani</name>
    <dbReference type="NCBI Taxonomy" id="456999"/>
    <lineage>
        <taxon>Eukaryota</taxon>
        <taxon>Fungi</taxon>
        <taxon>Dikarya</taxon>
        <taxon>Basidiomycota</taxon>
        <taxon>Agaricomycotina</taxon>
        <taxon>Agaricomycetes</taxon>
        <taxon>Cantharellales</taxon>
        <taxon>Ceratobasidiaceae</taxon>
        <taxon>Rhizoctonia</taxon>
    </lineage>
</organism>
<dbReference type="Gene3D" id="3.40.50.300">
    <property type="entry name" value="P-loop containing nucleotide triphosphate hydrolases"/>
    <property type="match status" value="1"/>
</dbReference>
<dbReference type="PANTHER" id="PTHR10039">
    <property type="entry name" value="AMELOGENIN"/>
    <property type="match status" value="1"/>
</dbReference>
<name>A0A8H3GIV9_9AGAM</name>
<sequence length="754" mass="84731">MPFRAKIKDFTERVEESWRRRLGRSDRLDGQSSTSLPASQTPSEYMLSPVTMTSQAALSMSNIDAIQSTPEKPAARWAFLEDLTAALSPMAAKGRQDYEALRSHLIVTLEELKSHFTGPNAPEMSPKVARLCESIQQEVNLIKTLQAEGTVRRHMRVGSEAEEVLGCYTRIHGYLSHISVGVKFWIWSIHRMVEQQSKDLEEHAKKIEEQAKRVEEQERKANELAKNIKSTHAHSLLTRLSPSFSAYYSSAKAIELKRDLCTPGTRIDVLAHMHQWASMYGPDAGSVYWLNGMAGTGKTTIAYSLCAELDKRDQLAASFFCSRLLPECRDVNRIIPSISYQLAQHLPVFGTALLRVLERDPDIHTRLPSIQFASLVSEPLLEVEASIPANLVVVIDALDECDNKESTSVVLSALLQASDAPQLPIRFFVSSRPEPEIRQEMNRRLGQSKRSQLILHELDTDTVQMDIDRYIRAELAPMNRISDIQVAQLVAESGVLFIYAATAIRYISYKNFTRDPYGRLATVLNMSGPGTVQRNKTIDELYTVILRAALEDEEINEVERNDIIQLLHTVVNAQEPLTVSAITSLLELGSDDRVRAAISPLMSVLHMTGIDELVTTLHASFADYIFDKSRSLEYHCDKAAHNDTLARQCFAYIQAATPKFNIFSLGSSYRLDRAVPELDRKLKSGVSAHMSYVFRYWATHVVAANVSKDLGLLVGAFLSTRLLLWLEVMNLTRNTQMAVDAMRRVDHWVTLVPS</sequence>
<feature type="region of interest" description="Disordered" evidence="3">
    <location>
        <begin position="24"/>
        <end position="43"/>
    </location>
</feature>
<protein>
    <recommendedName>
        <fullName evidence="4">NACHT domain-containing protein</fullName>
    </recommendedName>
</protein>
<evidence type="ECO:0000256" key="2">
    <source>
        <dbReference type="SAM" id="Coils"/>
    </source>
</evidence>
<feature type="domain" description="NACHT" evidence="4">
    <location>
        <begin position="286"/>
        <end position="433"/>
    </location>
</feature>
<evidence type="ECO:0000259" key="4">
    <source>
        <dbReference type="PROSITE" id="PS50837"/>
    </source>
</evidence>
<proteinExistence type="predicted"/>
<evidence type="ECO:0000313" key="6">
    <source>
        <dbReference type="Proteomes" id="UP000663846"/>
    </source>
</evidence>
<dbReference type="PROSITE" id="PS50837">
    <property type="entry name" value="NACHT"/>
    <property type="match status" value="1"/>
</dbReference>
<reference evidence="5" key="1">
    <citation type="submission" date="2021-01" db="EMBL/GenBank/DDBJ databases">
        <authorList>
            <person name="Kaushik A."/>
        </authorList>
    </citation>
    <scope>NUCLEOTIDE SEQUENCE</scope>
    <source>
        <strain evidence="5">AG1-1C</strain>
    </source>
</reference>
<evidence type="ECO:0000256" key="3">
    <source>
        <dbReference type="SAM" id="MobiDB-lite"/>
    </source>
</evidence>
<evidence type="ECO:0000313" key="5">
    <source>
        <dbReference type="EMBL" id="CAE6452385.1"/>
    </source>
</evidence>
<dbReference type="AlphaFoldDB" id="A0A8H3GIV9"/>
<feature type="coiled-coil region" evidence="2">
    <location>
        <begin position="190"/>
        <end position="234"/>
    </location>
</feature>
<dbReference type="InterPro" id="IPR056884">
    <property type="entry name" value="NPHP3-like_N"/>
</dbReference>
<dbReference type="EMBL" id="CAJMWS010000577">
    <property type="protein sequence ID" value="CAE6452385.1"/>
    <property type="molecule type" value="Genomic_DNA"/>
</dbReference>
<keyword evidence="2" id="KW-0175">Coiled coil</keyword>